<dbReference type="AlphaFoldDB" id="A0ABD1DZR1"/>
<reference evidence="2 3" key="1">
    <citation type="submission" date="2024-05" db="EMBL/GenBank/DDBJ databases">
        <title>Genetic variation in Jamaican populations of the coffee berry borer (Hypothenemus hampei).</title>
        <authorList>
            <person name="Errbii M."/>
            <person name="Myrie A."/>
        </authorList>
    </citation>
    <scope>NUCLEOTIDE SEQUENCE [LARGE SCALE GENOMIC DNA]</scope>
    <source>
        <strain evidence="2">JA-Hopewell-2020-01-JO</strain>
        <tissue evidence="2">Whole body</tissue>
    </source>
</reference>
<keyword evidence="3" id="KW-1185">Reference proteome</keyword>
<comment type="caution">
    <text evidence="2">The sequence shown here is derived from an EMBL/GenBank/DDBJ whole genome shotgun (WGS) entry which is preliminary data.</text>
</comment>
<sequence length="117" mass="12117">MGDPASSYATAGIAQSEENAVTHAPAVDGTMVSRPGECGTREKTDYALPTKNSALPVALTAPQGISHPPGIAYWHATLCGGGGGARFMFVRRSFYPALLCSSSRSAVLSIPGPFGYR</sequence>
<gene>
    <name evidence="2" type="ORF">ABEB36_015538</name>
</gene>
<proteinExistence type="predicted"/>
<evidence type="ECO:0000256" key="1">
    <source>
        <dbReference type="SAM" id="MobiDB-lite"/>
    </source>
</evidence>
<organism evidence="2 3">
    <name type="scientific">Hypothenemus hampei</name>
    <name type="common">Coffee berry borer</name>
    <dbReference type="NCBI Taxonomy" id="57062"/>
    <lineage>
        <taxon>Eukaryota</taxon>
        <taxon>Metazoa</taxon>
        <taxon>Ecdysozoa</taxon>
        <taxon>Arthropoda</taxon>
        <taxon>Hexapoda</taxon>
        <taxon>Insecta</taxon>
        <taxon>Pterygota</taxon>
        <taxon>Neoptera</taxon>
        <taxon>Endopterygota</taxon>
        <taxon>Coleoptera</taxon>
        <taxon>Polyphaga</taxon>
        <taxon>Cucujiformia</taxon>
        <taxon>Curculionidae</taxon>
        <taxon>Scolytinae</taxon>
        <taxon>Hypothenemus</taxon>
    </lineage>
</organism>
<dbReference type="Proteomes" id="UP001566132">
    <property type="component" value="Unassembled WGS sequence"/>
</dbReference>
<protein>
    <submittedName>
        <fullName evidence="2">Uncharacterized protein</fullName>
    </submittedName>
</protein>
<accession>A0ABD1DZR1</accession>
<name>A0ABD1DZR1_HYPHA</name>
<feature type="region of interest" description="Disordered" evidence="1">
    <location>
        <begin position="19"/>
        <end position="44"/>
    </location>
</feature>
<evidence type="ECO:0000313" key="2">
    <source>
        <dbReference type="EMBL" id="KAL1487783.1"/>
    </source>
</evidence>
<evidence type="ECO:0000313" key="3">
    <source>
        <dbReference type="Proteomes" id="UP001566132"/>
    </source>
</evidence>
<dbReference type="EMBL" id="JBDJPC010000018">
    <property type="protein sequence ID" value="KAL1487783.1"/>
    <property type="molecule type" value="Genomic_DNA"/>
</dbReference>